<sequence length="89" mass="9763">MKRLLGIFIAIAIVTLAGYNVYASMNKEVKISKMALANVEALARDEGSSGNKCTVISYEDVWSGGCLYYCAKCAEGYYQVIALRHCNAR</sequence>
<dbReference type="Proteomes" id="UP001156216">
    <property type="component" value="Chromosome"/>
</dbReference>
<proteinExistence type="predicted"/>
<protein>
    <submittedName>
        <fullName evidence="2">NVEALA domain-containing protein</fullName>
    </submittedName>
</protein>
<reference evidence="1 3" key="1">
    <citation type="submission" date="2020-02" db="EMBL/GenBank/DDBJ databases">
        <title>Whole-genome sequencing and comparative analysis of the genomes of Bacteroides thetaiotaomicron and Escherichia coli isolated from a healthy resident in Vietnam.</title>
        <authorList>
            <person name="Mohsin M."/>
            <person name="Tanaka K."/>
            <person name="Kawahara R."/>
            <person name="Kondo S."/>
            <person name="Noguchi H."/>
            <person name="Motooka D."/>
            <person name="Nakamura S."/>
            <person name="Khong D.T."/>
            <person name="Nguyen T.N."/>
            <person name="Tran H.T."/>
            <person name="Yamamoto Y."/>
        </authorList>
    </citation>
    <scope>NUCLEOTIDE SEQUENCE [LARGE SCALE GENOMIC DNA]</scope>
    <source>
        <strain evidence="1 3">F9-2</strain>
    </source>
</reference>
<reference evidence="2" key="2">
    <citation type="submission" date="2021-06" db="EMBL/GenBank/DDBJ databases">
        <title>Interrogation of the integrated mobile genetic elements in gut-associated Bacteroides with a consensus prediction approach.</title>
        <authorList>
            <person name="Campbell D.E."/>
            <person name="Leigh J.R."/>
            <person name="Kim T."/>
            <person name="England W."/>
            <person name="Whitaker R.J."/>
            <person name="Degnan P.H."/>
        </authorList>
    </citation>
    <scope>NUCLEOTIDE SEQUENCE</scope>
    <source>
        <strain evidence="2">VPI-BTDOT2</strain>
    </source>
</reference>
<organism evidence="2 4">
    <name type="scientific">Bacteroides thetaiotaomicron</name>
    <dbReference type="NCBI Taxonomy" id="818"/>
    <lineage>
        <taxon>Bacteria</taxon>
        <taxon>Pseudomonadati</taxon>
        <taxon>Bacteroidota</taxon>
        <taxon>Bacteroidia</taxon>
        <taxon>Bacteroidales</taxon>
        <taxon>Bacteroidaceae</taxon>
        <taxon>Bacteroides</taxon>
    </lineage>
</organism>
<dbReference type="RefSeq" id="WP_022470345.1">
    <property type="nucleotide sequence ID" value="NZ_AP022660.1"/>
</dbReference>
<gene>
    <name evidence="1" type="ORF">BatF92_34560</name>
    <name evidence="2" type="ORF">KQP59_24650</name>
</gene>
<dbReference type="Proteomes" id="UP000500882">
    <property type="component" value="Chromosome"/>
</dbReference>
<evidence type="ECO:0000313" key="2">
    <source>
        <dbReference type="EMBL" id="UYU71413.1"/>
    </source>
</evidence>
<dbReference type="Pfam" id="PF14055">
    <property type="entry name" value="NVEALA"/>
    <property type="match status" value="1"/>
</dbReference>
<dbReference type="EMBL" id="AP022660">
    <property type="protein sequence ID" value="BCA51514.1"/>
    <property type="molecule type" value="Genomic_DNA"/>
</dbReference>
<evidence type="ECO:0000313" key="3">
    <source>
        <dbReference type="Proteomes" id="UP000500882"/>
    </source>
</evidence>
<dbReference type="InterPro" id="IPR025905">
    <property type="entry name" value="NVEALA"/>
</dbReference>
<evidence type="ECO:0000313" key="4">
    <source>
        <dbReference type="Proteomes" id="UP001156216"/>
    </source>
</evidence>
<dbReference type="AlphaFoldDB" id="A0A1H7VAV3"/>
<name>A0A1H7VAV3_BACT4</name>
<dbReference type="EMBL" id="CP083681">
    <property type="protein sequence ID" value="UYU71413.1"/>
    <property type="molecule type" value="Genomic_DNA"/>
</dbReference>
<accession>A0A1H7VAV3</accession>
<evidence type="ECO:0000313" key="1">
    <source>
        <dbReference type="EMBL" id="BCA51514.1"/>
    </source>
</evidence>